<evidence type="ECO:0000313" key="1">
    <source>
        <dbReference type="EMBL" id="GIQ85747.1"/>
    </source>
</evidence>
<organism evidence="1 2">
    <name type="scientific">Kipferlia bialata</name>
    <dbReference type="NCBI Taxonomy" id="797122"/>
    <lineage>
        <taxon>Eukaryota</taxon>
        <taxon>Metamonada</taxon>
        <taxon>Carpediemonas-like organisms</taxon>
        <taxon>Kipferlia</taxon>
    </lineage>
</organism>
<proteinExistence type="predicted"/>
<protein>
    <submittedName>
        <fullName evidence="1">Uncharacterized protein</fullName>
    </submittedName>
</protein>
<feature type="non-terminal residue" evidence="1">
    <location>
        <position position="1"/>
    </location>
</feature>
<dbReference type="Proteomes" id="UP000265618">
    <property type="component" value="Unassembled WGS sequence"/>
</dbReference>
<name>A0A9K3D081_9EUKA</name>
<reference evidence="1 2" key="1">
    <citation type="journal article" date="2018" name="PLoS ONE">
        <title>The draft genome of Kipferlia bialata reveals reductive genome evolution in fornicate parasites.</title>
        <authorList>
            <person name="Tanifuji G."/>
            <person name="Takabayashi S."/>
            <person name="Kume K."/>
            <person name="Takagi M."/>
            <person name="Nakayama T."/>
            <person name="Kamikawa R."/>
            <person name="Inagaki Y."/>
            <person name="Hashimoto T."/>
        </authorList>
    </citation>
    <scope>NUCLEOTIDE SEQUENCE [LARGE SCALE GENOMIC DNA]</scope>
    <source>
        <strain evidence="1">NY0173</strain>
    </source>
</reference>
<sequence>TPSVDRKQSLQYQLGGKGEGIVATGQGVMGTGGKGLDVMFGVPSMGAASDILMAAIFRRPIPLTGQWGAKIKEDTEVMAWRSQLVQDIVDSFVSSFSQSLLKDVLSHLPVVSRSQCVLGVYSPAYTLSLVNNTPSTPSTTDDIIGMTAHLPTLPWMLGGQEGEGERERDTADVCSVCHPANRLAFLARAEGTVWSTDMPPQFREALSDAMHTHKASLAIRSQYDERLNSLSYLQTQDITSVSVTRHGLTVRVRWVGGMLFVFGGVEASKRKERGTETRMCAYVARNMRMLHHQLV</sequence>
<evidence type="ECO:0000313" key="2">
    <source>
        <dbReference type="Proteomes" id="UP000265618"/>
    </source>
</evidence>
<accession>A0A9K3D081</accession>
<dbReference type="AlphaFoldDB" id="A0A9K3D081"/>
<gene>
    <name evidence="1" type="ORF">KIPB_007469</name>
</gene>
<comment type="caution">
    <text evidence="1">The sequence shown here is derived from an EMBL/GenBank/DDBJ whole genome shotgun (WGS) entry which is preliminary data.</text>
</comment>
<keyword evidence="2" id="KW-1185">Reference proteome</keyword>
<dbReference type="EMBL" id="BDIP01002113">
    <property type="protein sequence ID" value="GIQ85747.1"/>
    <property type="molecule type" value="Genomic_DNA"/>
</dbReference>